<dbReference type="EMBL" id="CAEZZG010000005">
    <property type="protein sequence ID" value="CAB4751865.1"/>
    <property type="molecule type" value="Genomic_DNA"/>
</dbReference>
<accession>A0A6J6TXU5</accession>
<dbReference type="GO" id="GO:0016757">
    <property type="term" value="F:glycosyltransferase activity"/>
    <property type="evidence" value="ECO:0007669"/>
    <property type="project" value="InterPro"/>
</dbReference>
<dbReference type="InterPro" id="IPR028098">
    <property type="entry name" value="Glyco_trans_4-like_N"/>
</dbReference>
<organism evidence="3">
    <name type="scientific">freshwater metagenome</name>
    <dbReference type="NCBI Taxonomy" id="449393"/>
    <lineage>
        <taxon>unclassified sequences</taxon>
        <taxon>metagenomes</taxon>
        <taxon>ecological metagenomes</taxon>
    </lineage>
</organism>
<dbReference type="CDD" id="cd03801">
    <property type="entry name" value="GT4_PimA-like"/>
    <property type="match status" value="1"/>
</dbReference>
<protein>
    <submittedName>
        <fullName evidence="3">Unannotated protein</fullName>
    </submittedName>
</protein>
<dbReference type="InterPro" id="IPR001296">
    <property type="entry name" value="Glyco_trans_1"/>
</dbReference>
<feature type="domain" description="Glycosyl transferase family 1" evidence="1">
    <location>
        <begin position="191"/>
        <end position="336"/>
    </location>
</feature>
<dbReference type="Gene3D" id="3.40.50.2000">
    <property type="entry name" value="Glycogen Phosphorylase B"/>
    <property type="match status" value="2"/>
</dbReference>
<evidence type="ECO:0000259" key="1">
    <source>
        <dbReference type="Pfam" id="PF00534"/>
    </source>
</evidence>
<name>A0A6J6TXU5_9ZZZZ</name>
<evidence type="ECO:0000313" key="3">
    <source>
        <dbReference type="EMBL" id="CAB4751865.1"/>
    </source>
</evidence>
<feature type="domain" description="Glycosyltransferase subfamily 4-like N-terminal" evidence="2">
    <location>
        <begin position="15"/>
        <end position="178"/>
    </location>
</feature>
<dbReference type="AlphaFoldDB" id="A0A6J6TXU5"/>
<dbReference type="Pfam" id="PF13439">
    <property type="entry name" value="Glyco_transf_4"/>
    <property type="match status" value="1"/>
</dbReference>
<dbReference type="PANTHER" id="PTHR12526:SF630">
    <property type="entry name" value="GLYCOSYLTRANSFERASE"/>
    <property type="match status" value="1"/>
</dbReference>
<dbReference type="SUPFAM" id="SSF53756">
    <property type="entry name" value="UDP-Glycosyltransferase/glycogen phosphorylase"/>
    <property type="match status" value="1"/>
</dbReference>
<gene>
    <name evidence="3" type="ORF">UFOPK2844_00475</name>
</gene>
<dbReference type="PANTHER" id="PTHR12526">
    <property type="entry name" value="GLYCOSYLTRANSFERASE"/>
    <property type="match status" value="1"/>
</dbReference>
<proteinExistence type="predicted"/>
<reference evidence="3" key="1">
    <citation type="submission" date="2020-05" db="EMBL/GenBank/DDBJ databases">
        <authorList>
            <person name="Chiriac C."/>
            <person name="Salcher M."/>
            <person name="Ghai R."/>
            <person name="Kavagutti S V."/>
        </authorList>
    </citation>
    <scope>NUCLEOTIDE SEQUENCE</scope>
</reference>
<sequence length="360" mass="39930">MANKSILFIIGSAEIGGTEKQTVRLARELIDRGWDARIWFTSSGGPLTAECIEFGIPFKVYSIRFRNPRFIFSTCRNLISLIVKIIKLRPSIIQSQLTESILVYLNIARVFARKSKRVAGVRGFTPKLGFVARKLFVSALKKASAVICNSPHLVTDVENFTRSTNSNIHCIYNGVDISNIGEISRYELPNAVVVSNLHPYKGFMVLIESLKLVKEDVSIRICGSGPMEEEILIAVNRNNLGKKIEIVPRPANVDYEIKKASFAIHPSETEGLSNAILEEIAGGLPVIAFDVGGNNLLVKDLWNGFIIAPGDISSLAKAIDVLSSDPKMRKKLGKNSLLLAQKFDWEICATKYEEIYSSFH</sequence>
<dbReference type="Pfam" id="PF00534">
    <property type="entry name" value="Glycos_transf_1"/>
    <property type="match status" value="1"/>
</dbReference>
<evidence type="ECO:0000259" key="2">
    <source>
        <dbReference type="Pfam" id="PF13439"/>
    </source>
</evidence>